<reference evidence="7" key="1">
    <citation type="submission" date="2018-04" db="EMBL/GenBank/DDBJ databases">
        <authorList>
            <person name="Cornet L."/>
        </authorList>
    </citation>
    <scope>NUCLEOTIDE SEQUENCE [LARGE SCALE GENOMIC DNA]</scope>
</reference>
<dbReference type="Gene3D" id="1.10.10.10">
    <property type="entry name" value="Winged helix-like DNA-binding domain superfamily/Winged helix DNA-binding domain"/>
    <property type="match status" value="1"/>
</dbReference>
<evidence type="ECO:0000256" key="3">
    <source>
        <dbReference type="ARBA" id="ARBA00023125"/>
    </source>
</evidence>
<dbReference type="PANTHER" id="PTHR30537:SF5">
    <property type="entry name" value="HTH-TYPE TRANSCRIPTIONAL ACTIVATOR TTDR-RELATED"/>
    <property type="match status" value="1"/>
</dbReference>
<dbReference type="SUPFAM" id="SSF53850">
    <property type="entry name" value="Periplasmic binding protein-like II"/>
    <property type="match status" value="1"/>
</dbReference>
<dbReference type="PANTHER" id="PTHR30537">
    <property type="entry name" value="HTH-TYPE TRANSCRIPTIONAL REGULATOR"/>
    <property type="match status" value="1"/>
</dbReference>
<reference evidence="6 7" key="2">
    <citation type="submission" date="2018-06" db="EMBL/GenBank/DDBJ databases">
        <title>Metagenomic assembly of (sub)arctic Cyanobacteria and their associated microbiome from non-axenic cultures.</title>
        <authorList>
            <person name="Baurain D."/>
        </authorList>
    </citation>
    <scope>NUCLEOTIDE SEQUENCE [LARGE SCALE GENOMIC DNA]</scope>
    <source>
        <strain evidence="6">ULC129bin1</strain>
    </source>
</reference>
<organism evidence="6 7">
    <name type="scientific">Leptolyngbya foveolarum</name>
    <dbReference type="NCBI Taxonomy" id="47253"/>
    <lineage>
        <taxon>Bacteria</taxon>
        <taxon>Bacillati</taxon>
        <taxon>Cyanobacteriota</taxon>
        <taxon>Cyanophyceae</taxon>
        <taxon>Leptolyngbyales</taxon>
        <taxon>Leptolyngbyaceae</taxon>
        <taxon>Leptolyngbya group</taxon>
        <taxon>Leptolyngbya</taxon>
    </lineage>
</organism>
<gene>
    <name evidence="6" type="ORF">DCF25_15970</name>
</gene>
<dbReference type="Gene3D" id="3.40.190.290">
    <property type="match status" value="1"/>
</dbReference>
<keyword evidence="2" id="KW-0805">Transcription regulation</keyword>
<dbReference type="Pfam" id="PF03466">
    <property type="entry name" value="LysR_substrate"/>
    <property type="match status" value="1"/>
</dbReference>
<accession>A0A2W4VMU6</accession>
<evidence type="ECO:0000259" key="5">
    <source>
        <dbReference type="PROSITE" id="PS50931"/>
    </source>
</evidence>
<dbReference type="CDD" id="cd08422">
    <property type="entry name" value="PBP2_CrgA_like"/>
    <property type="match status" value="1"/>
</dbReference>
<keyword evidence="3" id="KW-0238">DNA-binding</keyword>
<dbReference type="GO" id="GO:0043565">
    <property type="term" value="F:sequence-specific DNA binding"/>
    <property type="evidence" value="ECO:0007669"/>
    <property type="project" value="TreeGrafter"/>
</dbReference>
<evidence type="ECO:0000313" key="7">
    <source>
        <dbReference type="Proteomes" id="UP000249354"/>
    </source>
</evidence>
<proteinExistence type="inferred from homology"/>
<evidence type="ECO:0000256" key="4">
    <source>
        <dbReference type="ARBA" id="ARBA00023163"/>
    </source>
</evidence>
<dbReference type="Pfam" id="PF00126">
    <property type="entry name" value="HTH_1"/>
    <property type="match status" value="1"/>
</dbReference>
<sequence>MDQLAAMRSFVKTVDAGGFSEAARQMNLAVSSVTRQINSLEKLLNTQLLYRSTRSVTLTPLGQKYYNRAVKILQDVEEARLCITEQTDIPHGLLRVGLPVVFGQLHIAPLLAEFLSRYPDIQLDLQLSDRLSNLVEEELDLVIRVGNLERSSSNLVLRKLASYTRLVCGSPNYFEQHGKPKLPNDLAQHNCLLFAYAAGYSIWQFQQAGKTYDVRVRGAICANNSALLRQACIDGTGIILMPTWLTGEDIRSGRLQTVLTDFQVQPQAEVDSGIYALYLPNRRHSLRVKVFIDFLKEQLMHF</sequence>
<feature type="domain" description="HTH lysR-type" evidence="5">
    <location>
        <begin position="1"/>
        <end position="59"/>
    </location>
</feature>
<protein>
    <submittedName>
        <fullName evidence="6">LysR family transcriptional regulator</fullName>
    </submittedName>
</protein>
<dbReference type="InterPro" id="IPR000847">
    <property type="entry name" value="LysR_HTH_N"/>
</dbReference>
<dbReference type="InterPro" id="IPR005119">
    <property type="entry name" value="LysR_subst-bd"/>
</dbReference>
<dbReference type="GO" id="GO:0006351">
    <property type="term" value="P:DNA-templated transcription"/>
    <property type="evidence" value="ECO:0007669"/>
    <property type="project" value="TreeGrafter"/>
</dbReference>
<dbReference type="InterPro" id="IPR036390">
    <property type="entry name" value="WH_DNA-bd_sf"/>
</dbReference>
<evidence type="ECO:0000313" key="6">
    <source>
        <dbReference type="EMBL" id="PZO13571.1"/>
    </source>
</evidence>
<dbReference type="FunFam" id="1.10.10.10:FF:000001">
    <property type="entry name" value="LysR family transcriptional regulator"/>
    <property type="match status" value="1"/>
</dbReference>
<evidence type="ECO:0000256" key="1">
    <source>
        <dbReference type="ARBA" id="ARBA00009437"/>
    </source>
</evidence>
<dbReference type="GO" id="GO:0003700">
    <property type="term" value="F:DNA-binding transcription factor activity"/>
    <property type="evidence" value="ECO:0007669"/>
    <property type="project" value="InterPro"/>
</dbReference>
<name>A0A2W4VMU6_9CYAN</name>
<dbReference type="FunFam" id="3.40.190.290:FF:000001">
    <property type="entry name" value="Transcriptional regulator, LysR family"/>
    <property type="match status" value="1"/>
</dbReference>
<comment type="caution">
    <text evidence="6">The sequence shown here is derived from an EMBL/GenBank/DDBJ whole genome shotgun (WGS) entry which is preliminary data.</text>
</comment>
<dbReference type="Proteomes" id="UP000249354">
    <property type="component" value="Unassembled WGS sequence"/>
</dbReference>
<dbReference type="AlphaFoldDB" id="A0A2W4VMU6"/>
<keyword evidence="4" id="KW-0804">Transcription</keyword>
<evidence type="ECO:0000256" key="2">
    <source>
        <dbReference type="ARBA" id="ARBA00023015"/>
    </source>
</evidence>
<dbReference type="EMBL" id="QBMC01000123">
    <property type="protein sequence ID" value="PZO13571.1"/>
    <property type="molecule type" value="Genomic_DNA"/>
</dbReference>
<dbReference type="InterPro" id="IPR058163">
    <property type="entry name" value="LysR-type_TF_proteobact-type"/>
</dbReference>
<dbReference type="InterPro" id="IPR036388">
    <property type="entry name" value="WH-like_DNA-bd_sf"/>
</dbReference>
<dbReference type="PROSITE" id="PS50931">
    <property type="entry name" value="HTH_LYSR"/>
    <property type="match status" value="1"/>
</dbReference>
<dbReference type="SUPFAM" id="SSF46785">
    <property type="entry name" value="Winged helix' DNA-binding domain"/>
    <property type="match status" value="1"/>
</dbReference>
<comment type="similarity">
    <text evidence="1">Belongs to the LysR transcriptional regulatory family.</text>
</comment>